<dbReference type="InterPro" id="IPR014729">
    <property type="entry name" value="Rossmann-like_a/b/a_fold"/>
</dbReference>
<comment type="similarity">
    <text evidence="2">Belongs to the TmcAL family.</text>
</comment>
<keyword evidence="4" id="KW-1185">Reference proteome</keyword>
<dbReference type="Pfam" id="PF05636">
    <property type="entry name" value="HIGH_NTase1"/>
    <property type="match status" value="1"/>
</dbReference>
<dbReference type="GO" id="GO:0005737">
    <property type="term" value="C:cytoplasm"/>
    <property type="evidence" value="ECO:0007669"/>
    <property type="project" value="UniProtKB-SubCell"/>
</dbReference>
<protein>
    <recommendedName>
        <fullName evidence="2">tRNA(Met) cytidine acetate ligase</fullName>
        <ecNumber evidence="2">6.3.4.-</ecNumber>
    </recommendedName>
</protein>
<gene>
    <name evidence="2" type="primary">tmcAL</name>
    <name evidence="3" type="ORF">H8S17_04240</name>
</gene>
<dbReference type="Gene3D" id="3.40.50.620">
    <property type="entry name" value="HUPs"/>
    <property type="match status" value="1"/>
</dbReference>
<dbReference type="InterPro" id="IPR008513">
    <property type="entry name" value="tRNA(Met)_cyd_acetate_ligase"/>
</dbReference>
<comment type="caution">
    <text evidence="3">The sequence shown here is derived from an EMBL/GenBank/DDBJ whole genome shotgun (WGS) entry which is preliminary data.</text>
</comment>
<feature type="binding site" evidence="2">
    <location>
        <position position="102"/>
    </location>
    <ligand>
        <name>ATP</name>
        <dbReference type="ChEBI" id="CHEBI:30616"/>
    </ligand>
</feature>
<keyword evidence="2" id="KW-0547">Nucleotide-binding</keyword>
<keyword evidence="1 2" id="KW-0819">tRNA processing</keyword>
<dbReference type="PANTHER" id="PTHR37825">
    <property type="entry name" value="TRNA(MET) CYTIDINE ACETATE LIGASE"/>
    <property type="match status" value="1"/>
</dbReference>
<dbReference type="EMBL" id="JACOPH010000002">
    <property type="protein sequence ID" value="MBC5713430.1"/>
    <property type="molecule type" value="Genomic_DNA"/>
</dbReference>
<dbReference type="AlphaFoldDB" id="A0A923LNE1"/>
<keyword evidence="2" id="KW-0694">RNA-binding</keyword>
<comment type="caution">
    <text evidence="2">Lacks conserved residue(s) required for the propagation of feature annotation.</text>
</comment>
<feature type="binding site" evidence="2">
    <location>
        <begin position="7"/>
        <end position="20"/>
    </location>
    <ligand>
        <name>ATP</name>
        <dbReference type="ChEBI" id="CHEBI:30616"/>
    </ligand>
</feature>
<comment type="catalytic activity">
    <reaction evidence="2">
        <text>cytidine(34) in elongator tRNA(Met) + acetate + ATP = N(4)-acetylcytidine(34) in elongator tRNA(Met) + AMP + diphosphate</text>
        <dbReference type="Rhea" id="RHEA:58144"/>
        <dbReference type="Rhea" id="RHEA-COMP:10693"/>
        <dbReference type="Rhea" id="RHEA-COMP:10694"/>
        <dbReference type="ChEBI" id="CHEBI:30089"/>
        <dbReference type="ChEBI" id="CHEBI:30616"/>
        <dbReference type="ChEBI" id="CHEBI:33019"/>
        <dbReference type="ChEBI" id="CHEBI:74900"/>
        <dbReference type="ChEBI" id="CHEBI:82748"/>
        <dbReference type="ChEBI" id="CHEBI:456215"/>
    </reaction>
</comment>
<dbReference type="PANTHER" id="PTHR37825:SF1">
    <property type="entry name" value="TRNA(MET) CYTIDINE ACETATE LIGASE"/>
    <property type="match status" value="1"/>
</dbReference>
<keyword evidence="2" id="KW-0067">ATP-binding</keyword>
<dbReference type="HAMAP" id="MF_01539">
    <property type="entry name" value="TmcAL"/>
    <property type="match status" value="1"/>
</dbReference>
<dbReference type="GO" id="GO:0000049">
    <property type="term" value="F:tRNA binding"/>
    <property type="evidence" value="ECO:0007669"/>
    <property type="project" value="UniProtKB-KW"/>
</dbReference>
<proteinExistence type="inferred from homology"/>
<evidence type="ECO:0000256" key="2">
    <source>
        <dbReference type="HAMAP-Rule" id="MF_01539"/>
    </source>
</evidence>
<dbReference type="Proteomes" id="UP000606720">
    <property type="component" value="Unassembled WGS sequence"/>
</dbReference>
<sequence length="420" mass="46610">MKVVGIIAEYNPFHNGHAYQIRKAKELSSADLCIVAMSGSYVQRGVPAVTDKYSRASMALCNGADIVFEIPAIWATASAEYFAYAGITLLDALGCVDTVCFGCETVDLPLLHTVAEILVNEPDAFCTSLSHYLKKGYAFPKAREAALLSYIKASGMSMKDSPDLLLASPNNILALEYQKALLRRHSDITPLPIQRTDGGYHSTELTKDFSSASAIRHALLQTVPLSLDDRQALLSAVPKASADHLFADDTTLLSEQDFSSMLYYKLLSESETGYTQYADVSTDFSNKIANALRYCTDFQGFCDLLKSKDITHTRISRQLLHILLNIRETDYEIGKKCDYIPYLRLLGFRKSASPLLSVIRKKSSLPILTSPARDTKKLSPDALAIFQKDIFSSNLYYGMTAQKSGCPQKNEYQRQILTFF</sequence>
<evidence type="ECO:0000256" key="1">
    <source>
        <dbReference type="ARBA" id="ARBA00022694"/>
    </source>
</evidence>
<comment type="function">
    <text evidence="2">Catalyzes the formation of N(4)-acetylcytidine (ac(4)C) at the wobble position of elongator tRNA(Met), using acetate and ATP as substrates. First activates an acetate ion to form acetyladenylate (Ac-AMP) and then transfers the acetyl group to tRNA to form ac(4)C34.</text>
</comment>
<name>A0A923LNE1_9FIRM</name>
<dbReference type="GO" id="GO:0005524">
    <property type="term" value="F:ATP binding"/>
    <property type="evidence" value="ECO:0007669"/>
    <property type="project" value="UniProtKB-KW"/>
</dbReference>
<evidence type="ECO:0000313" key="4">
    <source>
        <dbReference type="Proteomes" id="UP000606720"/>
    </source>
</evidence>
<accession>A0A923LNE1</accession>
<comment type="subcellular location">
    <subcellularLocation>
        <location evidence="2">Cytoplasm</location>
    </subcellularLocation>
</comment>
<keyword evidence="2" id="KW-0436">Ligase</keyword>
<keyword evidence="2" id="KW-0820">tRNA-binding</keyword>
<reference evidence="3" key="1">
    <citation type="submission" date="2020-08" db="EMBL/GenBank/DDBJ databases">
        <title>Genome public.</title>
        <authorList>
            <person name="Liu C."/>
            <person name="Sun Q."/>
        </authorList>
    </citation>
    <scope>NUCLEOTIDE SEQUENCE</scope>
    <source>
        <strain evidence="3">BX1005</strain>
    </source>
</reference>
<dbReference type="GO" id="GO:0016879">
    <property type="term" value="F:ligase activity, forming carbon-nitrogen bonds"/>
    <property type="evidence" value="ECO:0007669"/>
    <property type="project" value="UniProtKB-UniRule"/>
</dbReference>
<dbReference type="EC" id="6.3.4.-" evidence="2"/>
<feature type="binding site" evidence="2">
    <location>
        <position position="170"/>
    </location>
    <ligand>
        <name>ATP</name>
        <dbReference type="ChEBI" id="CHEBI:30616"/>
    </ligand>
</feature>
<dbReference type="GO" id="GO:0006400">
    <property type="term" value="P:tRNA modification"/>
    <property type="evidence" value="ECO:0007669"/>
    <property type="project" value="UniProtKB-UniRule"/>
</dbReference>
<evidence type="ECO:0000313" key="3">
    <source>
        <dbReference type="EMBL" id="MBC5713430.1"/>
    </source>
</evidence>
<dbReference type="RefSeq" id="WP_186866368.1">
    <property type="nucleotide sequence ID" value="NZ_JACOPH010000002.1"/>
</dbReference>
<organism evidence="3 4">
    <name type="scientific">Roseburia zhanii</name>
    <dbReference type="NCBI Taxonomy" id="2763064"/>
    <lineage>
        <taxon>Bacteria</taxon>
        <taxon>Bacillati</taxon>
        <taxon>Bacillota</taxon>
        <taxon>Clostridia</taxon>
        <taxon>Lachnospirales</taxon>
        <taxon>Lachnospiraceae</taxon>
        <taxon>Roseburia</taxon>
    </lineage>
</organism>
<dbReference type="SUPFAM" id="SSF52374">
    <property type="entry name" value="Nucleotidylyl transferase"/>
    <property type="match status" value="1"/>
</dbReference>
<keyword evidence="2" id="KW-0963">Cytoplasm</keyword>
<feature type="binding site" evidence="2">
    <location>
        <position position="195"/>
    </location>
    <ligand>
        <name>ATP</name>
        <dbReference type="ChEBI" id="CHEBI:30616"/>
    </ligand>
</feature>